<feature type="chain" id="PRO_5036477862" evidence="2">
    <location>
        <begin position="21"/>
        <end position="438"/>
    </location>
</feature>
<accession>A0A8W8MIS8</accession>
<keyword evidence="4" id="KW-1185">Reference proteome</keyword>
<dbReference type="EnsemblMetazoa" id="G33486.1">
    <property type="protein sequence ID" value="G33486.1:cds"/>
    <property type="gene ID" value="G33486"/>
</dbReference>
<feature type="signal peptide" evidence="2">
    <location>
        <begin position="1"/>
        <end position="20"/>
    </location>
</feature>
<evidence type="ECO:0000256" key="1">
    <source>
        <dbReference type="SAM" id="Phobius"/>
    </source>
</evidence>
<feature type="transmembrane region" description="Helical" evidence="1">
    <location>
        <begin position="257"/>
        <end position="282"/>
    </location>
</feature>
<name>A0A8W8MIS8_MAGGI</name>
<dbReference type="Proteomes" id="UP000005408">
    <property type="component" value="Unassembled WGS sequence"/>
</dbReference>
<evidence type="ECO:0000313" key="3">
    <source>
        <dbReference type="EnsemblMetazoa" id="G33486.1:cds"/>
    </source>
</evidence>
<dbReference type="AlphaFoldDB" id="A0A8W8MIS8"/>
<evidence type="ECO:0000256" key="2">
    <source>
        <dbReference type="SAM" id="SignalP"/>
    </source>
</evidence>
<reference evidence="3" key="1">
    <citation type="submission" date="2022-08" db="UniProtKB">
        <authorList>
            <consortium name="EnsemblMetazoa"/>
        </authorList>
    </citation>
    <scope>IDENTIFICATION</scope>
    <source>
        <strain evidence="3">05x7-T-G4-1.051#20</strain>
    </source>
</reference>
<organism evidence="3 4">
    <name type="scientific">Magallana gigas</name>
    <name type="common">Pacific oyster</name>
    <name type="synonym">Crassostrea gigas</name>
    <dbReference type="NCBI Taxonomy" id="29159"/>
    <lineage>
        <taxon>Eukaryota</taxon>
        <taxon>Metazoa</taxon>
        <taxon>Spiralia</taxon>
        <taxon>Lophotrochozoa</taxon>
        <taxon>Mollusca</taxon>
        <taxon>Bivalvia</taxon>
        <taxon>Autobranchia</taxon>
        <taxon>Pteriomorphia</taxon>
        <taxon>Ostreida</taxon>
        <taxon>Ostreoidea</taxon>
        <taxon>Ostreidae</taxon>
        <taxon>Magallana</taxon>
    </lineage>
</organism>
<keyword evidence="1" id="KW-0472">Membrane</keyword>
<evidence type="ECO:0000313" key="4">
    <source>
        <dbReference type="Proteomes" id="UP000005408"/>
    </source>
</evidence>
<keyword evidence="1" id="KW-0812">Transmembrane</keyword>
<keyword evidence="1" id="KW-1133">Transmembrane helix</keyword>
<proteinExistence type="predicted"/>
<keyword evidence="2" id="KW-0732">Signal</keyword>
<protein>
    <submittedName>
        <fullName evidence="3">Uncharacterized protein</fullName>
    </submittedName>
</protein>
<sequence length="438" mass="50465">MGFLLLMSQICTAMVLNAYAMSWFDFQNKCRLLGQEMPSATHHQKPYWTKYYKRQSDWIGKYEKDGPKIICSDSNANCNHKEDQIQIYKDETKCNSVIENYREKCNINLTTQVYTSFDRGKELSISFKTNILFCQQCTEKRCSFKKCTSRINNTNCAQSELSTAHPSVLKSITQTAVPNVTEKRVSLMWITFNKLVSRCTKQTILHGANVSRTTQPTPKENAITNSRYMNQTLLHGPSVSRTTQSTSKEDTLSNNSMVFIVGGLASSTVISFLFLMVAIYFIRRKHILIEEKCSTLQKQIECSKFRYEQTSIGKLNPQNKQTNQNVTGTSYYELADNSKLIETYPNNKDNNQPYYEIKEPISGNDTYMVVSYKMLDVESVNFDRKKGSYDHLKKTSRIGHEENTYDHAENINESSYSCLGAAKNWNDRHIDNDMYDHI</sequence>